<name>A0AAX1RW78_9STAP</name>
<sequence length="290" mass="33503">MNYIKYEIKNDTEKIKIQHYNNLSADSFEKEYHFCWSEFLNWLSVKRIDPTNKYARGLMLCGEVKTGENDNVIKRRNNDNVVNRNMLVIDYDELDSSIDFIQTIYDRIGKLSYCIYSTYNHTPEKPRYRLVIPLSRPLDSKCYKNAIALFGEHIGLKYDESSKVASQVQALPVVKDKDSEFIFKVNDASILNTDGLLKDVDSNKEAQGVTASPLRKRDPSHWQSIAMGVGAGERNIVLTQLIGYLLRRYVDPSLVYGLSYGWAKQCTPPIEDKEITKTFKSIYTKHTRKE</sequence>
<protein>
    <submittedName>
        <fullName evidence="2">Mobile element-associated protein</fullName>
    </submittedName>
</protein>
<dbReference type="RefSeq" id="WP_115856577.1">
    <property type="nucleotide sequence ID" value="NZ_QKXL01000094.1"/>
</dbReference>
<proteinExistence type="predicted"/>
<gene>
    <name evidence="2" type="ORF">DOS76_04795</name>
</gene>
<organism evidence="2 3">
    <name type="scientific">Staphylococcus felis</name>
    <dbReference type="NCBI Taxonomy" id="46127"/>
    <lineage>
        <taxon>Bacteria</taxon>
        <taxon>Bacillati</taxon>
        <taxon>Bacillota</taxon>
        <taxon>Bacilli</taxon>
        <taxon>Bacillales</taxon>
        <taxon>Staphylococcaceae</taxon>
        <taxon>Staphylococcus</taxon>
    </lineage>
</organism>
<reference evidence="2 3" key="1">
    <citation type="journal article" date="2018" name="Vet. Microbiol.">
        <title>Characterisation of Staphylococcus felis isolated from cats using whole genome sequencing.</title>
        <authorList>
            <person name="Worthing K."/>
            <person name="Pang S."/>
            <person name="Trott D.J."/>
            <person name="Abraham S."/>
            <person name="Coombs G.W."/>
            <person name="Jordan D."/>
            <person name="McIntyre L."/>
            <person name="Davies M.R."/>
            <person name="Norris J."/>
        </authorList>
    </citation>
    <scope>NUCLEOTIDE SEQUENCE [LARGE SCALE GENOMIC DNA]</scope>
    <source>
        <strain evidence="2 3">F25</strain>
    </source>
</reference>
<accession>A0AAX1RW78</accession>
<dbReference type="Proteomes" id="UP000256337">
    <property type="component" value="Unassembled WGS sequence"/>
</dbReference>
<dbReference type="AlphaFoldDB" id="A0AAX1RW78"/>
<dbReference type="InterPro" id="IPR014820">
    <property type="entry name" value="PriCT_1"/>
</dbReference>
<comment type="caution">
    <text evidence="2">The sequence shown here is derived from an EMBL/GenBank/DDBJ whole genome shotgun (WGS) entry which is preliminary data.</text>
</comment>
<feature type="domain" description="Primase C-terminal 1" evidence="1">
    <location>
        <begin position="224"/>
        <end position="288"/>
    </location>
</feature>
<dbReference type="Pfam" id="PF08708">
    <property type="entry name" value="PriCT_1"/>
    <property type="match status" value="1"/>
</dbReference>
<dbReference type="EMBL" id="QKYD01000077">
    <property type="protein sequence ID" value="REI22854.1"/>
    <property type="molecule type" value="Genomic_DNA"/>
</dbReference>
<evidence type="ECO:0000313" key="3">
    <source>
        <dbReference type="Proteomes" id="UP000256337"/>
    </source>
</evidence>
<dbReference type="SMART" id="SM00942">
    <property type="entry name" value="PriCT_1"/>
    <property type="match status" value="1"/>
</dbReference>
<evidence type="ECO:0000259" key="1">
    <source>
        <dbReference type="SMART" id="SM00942"/>
    </source>
</evidence>
<evidence type="ECO:0000313" key="2">
    <source>
        <dbReference type="EMBL" id="REI22854.1"/>
    </source>
</evidence>